<gene>
    <name evidence="2" type="ORF">HR45_01260</name>
</gene>
<dbReference type="eggNOG" id="COG0070">
    <property type="taxonomic scope" value="Bacteria"/>
</dbReference>
<keyword evidence="3" id="KW-1185">Reference proteome</keyword>
<feature type="signal peptide" evidence="1">
    <location>
        <begin position="1"/>
        <end position="17"/>
    </location>
</feature>
<dbReference type="Proteomes" id="UP000029264">
    <property type="component" value="Unassembled WGS sequence"/>
</dbReference>
<evidence type="ECO:0000313" key="3">
    <source>
        <dbReference type="Proteomes" id="UP000029264"/>
    </source>
</evidence>
<dbReference type="EMBL" id="JPEO01000001">
    <property type="protein sequence ID" value="KFZ39055.1"/>
    <property type="molecule type" value="Genomic_DNA"/>
</dbReference>
<dbReference type="OrthoDB" id="274297at2"/>
<dbReference type="STRING" id="1515746.HR45_01260"/>
<protein>
    <submittedName>
        <fullName evidence="2">Uncharacterized protein</fullName>
    </submittedName>
</protein>
<evidence type="ECO:0000256" key="1">
    <source>
        <dbReference type="SAM" id="SignalP"/>
    </source>
</evidence>
<organism evidence="2 3">
    <name type="scientific">Shewanella mangrovi</name>
    <dbReference type="NCBI Taxonomy" id="1515746"/>
    <lineage>
        <taxon>Bacteria</taxon>
        <taxon>Pseudomonadati</taxon>
        <taxon>Pseudomonadota</taxon>
        <taxon>Gammaproteobacteria</taxon>
        <taxon>Alteromonadales</taxon>
        <taxon>Shewanellaceae</taxon>
        <taxon>Shewanella</taxon>
    </lineage>
</organism>
<accession>A0A094JGI0</accession>
<proteinExistence type="predicted"/>
<dbReference type="AlphaFoldDB" id="A0A094JGI0"/>
<comment type="caution">
    <text evidence="2">The sequence shown here is derived from an EMBL/GenBank/DDBJ whole genome shotgun (WGS) entry which is preliminary data.</text>
</comment>
<evidence type="ECO:0000313" key="2">
    <source>
        <dbReference type="EMBL" id="KFZ39055.1"/>
    </source>
</evidence>
<feature type="chain" id="PRO_5001905235" evidence="1">
    <location>
        <begin position="18"/>
        <end position="642"/>
    </location>
</feature>
<dbReference type="PROSITE" id="PS51257">
    <property type="entry name" value="PROKAR_LIPOPROTEIN"/>
    <property type="match status" value="1"/>
</dbReference>
<keyword evidence="1" id="KW-0732">Signal</keyword>
<reference evidence="2 3" key="1">
    <citation type="submission" date="2014-06" db="EMBL/GenBank/DDBJ databases">
        <title>Shewanella sp. YQH10.</title>
        <authorList>
            <person name="Liu Y."/>
            <person name="Zeng R."/>
        </authorList>
    </citation>
    <scope>NUCLEOTIDE SEQUENCE [LARGE SCALE GENOMIC DNA]</scope>
    <source>
        <strain evidence="2 3">YQH10</strain>
    </source>
</reference>
<dbReference type="RefSeq" id="WP_037438889.1">
    <property type="nucleotide sequence ID" value="NZ_JPEO01000001.1"/>
</dbReference>
<sequence>MRYLPSCLLIAVSLLTACGGGNDSSTVKVERHNISAAETQSTVDTFFITNQLLSVAYGVKQSLLFNAQINDKVLECNNGGYASYHFSSTSNQVLAVGETLQIDFANCDSAAFSQLLDGRLIVTVEQRGGTDLSVMVDAQGVEFDDGERWQMKGDIGINLSETSNLSSSITLNTDSLEVTRNGSPQFQLTNLNLQRSKDMNTARYQLSARGKLENLENGSVLNISTAKTLQGYLGEYPYEGRLLLQMADGTPVKLSAHNDKQSNAYTLDNSFEKTLQLWSNTATQSYWSFDDKTSTEGEAYDEDNFRYLGAYYQNHGDHFSTLGQLAFIFSRPVKTIASSEYDTFFFRDIMLFANIGAIPATARVQGATVTLTAAQPLIAGIDVVNNYFTAYDDNDASVLVGTERLQVEDVAQLELHASSPFYRAGDLPKLTTELHFNQGSAQQYQWHELSQTGISFTAPNSPETSFSMQNNNAEQVTVMLEATNEFGQVARKMVSFYPLATNAVMAFAGEAGDYISQGRKVVIDQTMGHFHSYDNYNRQRVFDYQGEHSWWTLTIEPPIGQLLHTGSYPEVRISSTSALPSLSFDGEGRGCGSKIVGYFNILEWELQDNVVTKAAINFSQKCDGNYAPLRGIVRYNSNVPLN</sequence>
<name>A0A094JGI0_9GAMM</name>